<keyword evidence="2" id="KW-1185">Reference proteome</keyword>
<comment type="caution">
    <text evidence="1">The sequence shown here is derived from an EMBL/GenBank/DDBJ whole genome shotgun (WGS) entry which is preliminary data.</text>
</comment>
<dbReference type="EMBL" id="JBHTMV010000002">
    <property type="protein sequence ID" value="MFD1292625.1"/>
    <property type="molecule type" value="Genomic_DNA"/>
</dbReference>
<evidence type="ECO:0000313" key="2">
    <source>
        <dbReference type="Proteomes" id="UP001597241"/>
    </source>
</evidence>
<accession>A0ABW3WJM9</accession>
<evidence type="ECO:0000313" key="1">
    <source>
        <dbReference type="EMBL" id="MFD1292625.1"/>
    </source>
</evidence>
<proteinExistence type="predicted"/>
<reference evidence="2" key="1">
    <citation type="journal article" date="2019" name="Int. J. Syst. Evol. Microbiol.">
        <title>The Global Catalogue of Microorganisms (GCM) 10K type strain sequencing project: providing services to taxonomists for standard genome sequencing and annotation.</title>
        <authorList>
            <consortium name="The Broad Institute Genomics Platform"/>
            <consortium name="The Broad Institute Genome Sequencing Center for Infectious Disease"/>
            <person name="Wu L."/>
            <person name="Ma J."/>
        </authorList>
    </citation>
    <scope>NUCLEOTIDE SEQUENCE [LARGE SCALE GENOMIC DNA]</scope>
    <source>
        <strain evidence="2">CCUG 62221</strain>
    </source>
</reference>
<organism evidence="1 2">
    <name type="scientific">Lutibacter holmesii</name>
    <dbReference type="NCBI Taxonomy" id="1137985"/>
    <lineage>
        <taxon>Bacteria</taxon>
        <taxon>Pseudomonadati</taxon>
        <taxon>Bacteroidota</taxon>
        <taxon>Flavobacteriia</taxon>
        <taxon>Flavobacteriales</taxon>
        <taxon>Flavobacteriaceae</taxon>
        <taxon>Lutibacter</taxon>
    </lineage>
</organism>
<evidence type="ECO:0008006" key="3">
    <source>
        <dbReference type="Google" id="ProtNLM"/>
    </source>
</evidence>
<dbReference type="RefSeq" id="WP_386807327.1">
    <property type="nucleotide sequence ID" value="NZ_JBHTMV010000002.1"/>
</dbReference>
<gene>
    <name evidence="1" type="ORF">ACFQ5N_02145</name>
</gene>
<protein>
    <recommendedName>
        <fullName evidence="3">Collagen-like protein</fullName>
    </recommendedName>
</protein>
<sequence length="256" mass="27290">MENWTIKTSITEANVEVEQQKISISVLGGNPGAAGKDGADGYTPIKGVDYFDGIDGTNGEDGADGYTPIKGVDYFDGIDGTNGEDGAVTEEEQTEINQRLDNLELTVDGGEVEVLGDELVLNGAFDSTDNWVTSGDSIVESGVGRIYSPDGTISSINQYDVLEVGKTYLITFEVVSTNGTYLNNASNSIKYDTTNTGFVSKIITADHTSLTFKRASGITDISIDNVSVKEVIQVTTTSITDRLDAIEARLDALENL</sequence>
<dbReference type="Proteomes" id="UP001597241">
    <property type="component" value="Unassembled WGS sequence"/>
</dbReference>
<name>A0ABW3WJM9_9FLAO</name>